<proteinExistence type="predicted"/>
<evidence type="ECO:0000313" key="2">
    <source>
        <dbReference type="Proteomes" id="UP000593572"/>
    </source>
</evidence>
<dbReference type="EMBL" id="JABEZX010000005">
    <property type="protein sequence ID" value="MBA0556019.1"/>
    <property type="molecule type" value="Genomic_DNA"/>
</dbReference>
<comment type="caution">
    <text evidence="1">The sequence shown here is derived from an EMBL/GenBank/DDBJ whole genome shotgun (WGS) entry which is preliminary data.</text>
</comment>
<accession>A0A7J8LU86</accession>
<feature type="non-terminal residue" evidence="1">
    <location>
        <position position="1"/>
    </location>
</feature>
<gene>
    <name evidence="1" type="ORF">Golob_026162</name>
</gene>
<dbReference type="Proteomes" id="UP000593572">
    <property type="component" value="Unassembled WGS sequence"/>
</dbReference>
<name>A0A7J8LU86_9ROSI</name>
<evidence type="ECO:0000313" key="1">
    <source>
        <dbReference type="EMBL" id="MBA0556019.1"/>
    </source>
</evidence>
<keyword evidence="2" id="KW-1185">Reference proteome</keyword>
<protein>
    <submittedName>
        <fullName evidence="1">Uncharacterized protein</fullName>
    </submittedName>
</protein>
<reference evidence="1 2" key="1">
    <citation type="journal article" date="2019" name="Genome Biol. Evol.">
        <title>Insights into the evolution of the New World diploid cottons (Gossypium, subgenus Houzingenia) based on genome sequencing.</title>
        <authorList>
            <person name="Grover C.E."/>
            <person name="Arick M.A. 2nd"/>
            <person name="Thrash A."/>
            <person name="Conover J.L."/>
            <person name="Sanders W.S."/>
            <person name="Peterson D.G."/>
            <person name="Frelichowski J.E."/>
            <person name="Scheffler J.A."/>
            <person name="Scheffler B.E."/>
            <person name="Wendel J.F."/>
        </authorList>
    </citation>
    <scope>NUCLEOTIDE SEQUENCE [LARGE SCALE GENOMIC DNA]</scope>
    <source>
        <strain evidence="1">157</strain>
        <tissue evidence="1">Leaf</tissue>
    </source>
</reference>
<sequence>HWYYHFPFNNSSVAAFGGIGDSPSLHEGDETNDPRLLPSPSILQRLKSINLYSYRSQQPFTSATTIVEILDFGAYFYISFQQQTSEIKTTPEPVPTHLDRCPSILQRLKSINLLGSQITMSISSRIDILWGYLDLEIDPSKELRRGLDVNRLLLVAMADEAKEKVAVLSPNSVVSMDFDIRNGRKGKIERK</sequence>
<dbReference type="AlphaFoldDB" id="A0A7J8LU86"/>
<organism evidence="1 2">
    <name type="scientific">Gossypium lobatum</name>
    <dbReference type="NCBI Taxonomy" id="34289"/>
    <lineage>
        <taxon>Eukaryota</taxon>
        <taxon>Viridiplantae</taxon>
        <taxon>Streptophyta</taxon>
        <taxon>Embryophyta</taxon>
        <taxon>Tracheophyta</taxon>
        <taxon>Spermatophyta</taxon>
        <taxon>Magnoliopsida</taxon>
        <taxon>eudicotyledons</taxon>
        <taxon>Gunneridae</taxon>
        <taxon>Pentapetalae</taxon>
        <taxon>rosids</taxon>
        <taxon>malvids</taxon>
        <taxon>Malvales</taxon>
        <taxon>Malvaceae</taxon>
        <taxon>Malvoideae</taxon>
        <taxon>Gossypium</taxon>
    </lineage>
</organism>